<gene>
    <name evidence="1" type="ORF">CRM22_010686</name>
</gene>
<dbReference type="EMBL" id="SJOL01010112">
    <property type="protein sequence ID" value="TGZ52140.1"/>
    <property type="molecule type" value="Genomic_DNA"/>
</dbReference>
<comment type="caution">
    <text evidence="1">The sequence shown here is derived from an EMBL/GenBank/DDBJ whole genome shotgun (WGS) entry which is preliminary data.</text>
</comment>
<dbReference type="EMBL" id="SJOL01010112">
    <property type="protein sequence ID" value="TGZ52139.1"/>
    <property type="molecule type" value="Genomic_DNA"/>
</dbReference>
<proteinExistence type="predicted"/>
<protein>
    <submittedName>
        <fullName evidence="1">Uncharacterized protein</fullName>
    </submittedName>
</protein>
<dbReference type="AlphaFoldDB" id="A0A4S2KR52"/>
<accession>A0A4S2KR52</accession>
<name>A0A4S2KR52_OPIFE</name>
<reference evidence="1 2" key="1">
    <citation type="journal article" date="2019" name="BMC Genomics">
        <title>New insights from Opisthorchis felineus genome: update on genomics of the epidemiologically important liver flukes.</title>
        <authorList>
            <person name="Ershov N.I."/>
            <person name="Mordvinov V.A."/>
            <person name="Prokhortchouk E.B."/>
            <person name="Pakharukova M.Y."/>
            <person name="Gunbin K.V."/>
            <person name="Ustyantsev K."/>
            <person name="Genaev M.A."/>
            <person name="Blinov A.G."/>
            <person name="Mazur A."/>
            <person name="Boulygina E."/>
            <person name="Tsygankova S."/>
            <person name="Khrameeva E."/>
            <person name="Chekanov N."/>
            <person name="Fan G."/>
            <person name="Xiao A."/>
            <person name="Zhang H."/>
            <person name="Xu X."/>
            <person name="Yang H."/>
            <person name="Solovyev V."/>
            <person name="Lee S.M."/>
            <person name="Liu X."/>
            <person name="Afonnikov D.A."/>
            <person name="Skryabin K.G."/>
        </authorList>
    </citation>
    <scope>NUCLEOTIDE SEQUENCE [LARGE SCALE GENOMIC DNA]</scope>
    <source>
        <strain evidence="1">AK-0245</strain>
        <tissue evidence="1">Whole organism</tissue>
    </source>
</reference>
<organism evidence="1 2">
    <name type="scientific">Opisthorchis felineus</name>
    <dbReference type="NCBI Taxonomy" id="147828"/>
    <lineage>
        <taxon>Eukaryota</taxon>
        <taxon>Metazoa</taxon>
        <taxon>Spiralia</taxon>
        <taxon>Lophotrochozoa</taxon>
        <taxon>Platyhelminthes</taxon>
        <taxon>Trematoda</taxon>
        <taxon>Digenea</taxon>
        <taxon>Opisthorchiida</taxon>
        <taxon>Opisthorchiata</taxon>
        <taxon>Opisthorchiidae</taxon>
        <taxon>Opisthorchis</taxon>
    </lineage>
</organism>
<evidence type="ECO:0000313" key="1">
    <source>
        <dbReference type="EMBL" id="TGZ52140.1"/>
    </source>
</evidence>
<sequence length="113" mass="12799">MCSFVRSLARTLAPIFLSSKVKINIYEENLVNCPTQCLDAVKSSTSIIIGLFSLRGELISPTALIRPSRSSMTWQRLLYHNLRSNILQNIASSGKEFTILLTKMYFAEFHSVR</sequence>
<evidence type="ECO:0000313" key="2">
    <source>
        <dbReference type="Proteomes" id="UP000308267"/>
    </source>
</evidence>
<dbReference type="Proteomes" id="UP000308267">
    <property type="component" value="Unassembled WGS sequence"/>
</dbReference>
<keyword evidence="2" id="KW-1185">Reference proteome</keyword>